<protein>
    <submittedName>
        <fullName evidence="2">RNA-directed DNA polymerase from mobile element jockey</fullName>
    </submittedName>
</protein>
<name>A0A4C1TQQ7_EUMVA</name>
<dbReference type="STRING" id="151549.A0A4C1TQQ7"/>
<keyword evidence="3" id="KW-1185">Reference proteome</keyword>
<dbReference type="EMBL" id="BGZK01000078">
    <property type="protein sequence ID" value="GBP16307.1"/>
    <property type="molecule type" value="Genomic_DNA"/>
</dbReference>
<gene>
    <name evidence="2" type="ORF">EVAR_93675_1</name>
</gene>
<dbReference type="Pfam" id="PF00078">
    <property type="entry name" value="RVT_1"/>
    <property type="match status" value="1"/>
</dbReference>
<dbReference type="PANTHER" id="PTHR19446">
    <property type="entry name" value="REVERSE TRANSCRIPTASES"/>
    <property type="match status" value="1"/>
</dbReference>
<sequence length="309" mass="34932">MVRPAPMGVAARYFGLGCLCEHTCATTRSAADDAYAWPHLAVIKTKNSQTRAGAFCVNRAQSKGLRTKITFKNKKAPDPDKIKADALKLGGYPFLIRYKSIANYLLLTGYYPSRLKIGEYIFLHKANKNQQNAKSYRPITLLNVMGKLHKYLPMSHLRQTADRLQPLFQHGFIRNRETGTQILRTGKFITDTLEAKESVTMVSMDLWKAFDFINHEGLMKKLQTADIPNKIIKVKKNYLSSCKTYGCFRTNNGDEKSVPQGVSQVSSLGPVTFNLYVHDIWDQWGCTRGLKLSQYADDLCILNRSPNPN</sequence>
<comment type="caution">
    <text evidence="2">The sequence shown here is derived from an EMBL/GenBank/DDBJ whole genome shotgun (WGS) entry which is preliminary data.</text>
</comment>
<dbReference type="AlphaFoldDB" id="A0A4C1TQQ7"/>
<feature type="domain" description="Reverse transcriptase" evidence="1">
    <location>
        <begin position="104"/>
        <end position="309"/>
    </location>
</feature>
<keyword evidence="2" id="KW-0808">Transferase</keyword>
<evidence type="ECO:0000313" key="2">
    <source>
        <dbReference type="EMBL" id="GBP16307.1"/>
    </source>
</evidence>
<reference evidence="2 3" key="1">
    <citation type="journal article" date="2019" name="Commun. Biol.">
        <title>The bagworm genome reveals a unique fibroin gene that provides high tensile strength.</title>
        <authorList>
            <person name="Kono N."/>
            <person name="Nakamura H."/>
            <person name="Ohtoshi R."/>
            <person name="Tomita M."/>
            <person name="Numata K."/>
            <person name="Arakawa K."/>
        </authorList>
    </citation>
    <scope>NUCLEOTIDE SEQUENCE [LARGE SCALE GENOMIC DNA]</scope>
</reference>
<dbReference type="InterPro" id="IPR000477">
    <property type="entry name" value="RT_dom"/>
</dbReference>
<keyword evidence="2" id="KW-0548">Nucleotidyltransferase</keyword>
<proteinExistence type="predicted"/>
<dbReference type="OrthoDB" id="416454at2759"/>
<evidence type="ECO:0000259" key="1">
    <source>
        <dbReference type="PROSITE" id="PS50878"/>
    </source>
</evidence>
<organism evidence="2 3">
    <name type="scientific">Eumeta variegata</name>
    <name type="common">Bagworm moth</name>
    <name type="synonym">Eumeta japonica</name>
    <dbReference type="NCBI Taxonomy" id="151549"/>
    <lineage>
        <taxon>Eukaryota</taxon>
        <taxon>Metazoa</taxon>
        <taxon>Ecdysozoa</taxon>
        <taxon>Arthropoda</taxon>
        <taxon>Hexapoda</taxon>
        <taxon>Insecta</taxon>
        <taxon>Pterygota</taxon>
        <taxon>Neoptera</taxon>
        <taxon>Endopterygota</taxon>
        <taxon>Lepidoptera</taxon>
        <taxon>Glossata</taxon>
        <taxon>Ditrysia</taxon>
        <taxon>Tineoidea</taxon>
        <taxon>Psychidae</taxon>
        <taxon>Oiketicinae</taxon>
        <taxon>Eumeta</taxon>
    </lineage>
</organism>
<dbReference type="GO" id="GO:0003964">
    <property type="term" value="F:RNA-directed DNA polymerase activity"/>
    <property type="evidence" value="ECO:0007669"/>
    <property type="project" value="UniProtKB-KW"/>
</dbReference>
<dbReference type="Proteomes" id="UP000299102">
    <property type="component" value="Unassembled WGS sequence"/>
</dbReference>
<dbReference type="PROSITE" id="PS50878">
    <property type="entry name" value="RT_POL"/>
    <property type="match status" value="1"/>
</dbReference>
<keyword evidence="2" id="KW-0695">RNA-directed DNA polymerase</keyword>
<evidence type="ECO:0000313" key="3">
    <source>
        <dbReference type="Proteomes" id="UP000299102"/>
    </source>
</evidence>
<accession>A0A4C1TQQ7</accession>